<keyword evidence="2" id="KW-0472">Membrane</keyword>
<feature type="transmembrane region" description="Helical" evidence="2">
    <location>
        <begin position="223"/>
        <end position="241"/>
    </location>
</feature>
<name>A0A6G7QQ94_STAAU</name>
<accession>A0A6G7QQ94</accession>
<proteinExistence type="predicted"/>
<evidence type="ECO:0000256" key="2">
    <source>
        <dbReference type="SAM" id="Phobius"/>
    </source>
</evidence>
<protein>
    <submittedName>
        <fullName evidence="3">Uncharacterized protein</fullName>
    </submittedName>
</protein>
<geneLocation type="plasmid" evidence="3">
    <name>pNTUH_3874</name>
</geneLocation>
<feature type="coiled-coil region" evidence="1">
    <location>
        <begin position="415"/>
        <end position="463"/>
    </location>
</feature>
<organism evidence="3">
    <name type="scientific">Staphylococcus aureus</name>
    <dbReference type="NCBI Taxonomy" id="1280"/>
    <lineage>
        <taxon>Bacteria</taxon>
        <taxon>Bacillati</taxon>
        <taxon>Bacillota</taxon>
        <taxon>Bacilli</taxon>
        <taxon>Bacillales</taxon>
        <taxon>Staphylococcaceae</taxon>
        <taxon>Staphylococcus</taxon>
    </lineage>
</organism>
<sequence>MVSTKSKRKVSTFEFGTTERSPKEISYVISNELFHSLEQSHIKEIKTDDKRFLDLIQTNEIPDTENIKLSFELNNDMISMKNISNEDYLVRLMIAHKIAKDDVLNTSTFKYVSLNPNTLFFEPLKEVFYSYRANEAMPHYTEDTKMKRYKALILYILTGYSYEKGLASFENIKKSKSSDLVKAIINAISIEEIQELLNSAVNSVQYKKIKNEQKRNINRKRNIIYTIIGAIILFGIVFLILNNKAQEQNKELKSKYEHKLEQQEVKNDISMAKEKGDTEKVAKLMKENNYPKKEQLKFYKENHMYQDELNIDPTKLEDVIKEMYSNKKQDKLVDINIKKGDLNKEKYSDLKNKLEMEQDIVAGNLDDVMNEVAFIEDKNTARRLGNALLKDKRIQEAESIGKQFNDDYIKNRASQIDKEDKLKKEEEKLDNLNESKKKDKKKIKLQEEKVKDLKSEIEGLKKETEEGE</sequence>
<reference evidence="3" key="1">
    <citation type="submission" date="2018-03" db="EMBL/GenBank/DDBJ databases">
        <title>Tn1546-ermB-carrying plasmid.</title>
        <authorList>
            <person name="Wan TW."/>
        </authorList>
    </citation>
    <scope>NUCLEOTIDE SEQUENCE</scope>
    <source>
        <strain evidence="3">NTUH_3874</strain>
        <plasmid evidence="3">pNTUH_3874</plasmid>
    </source>
</reference>
<dbReference type="RefSeq" id="WP_181695937.1">
    <property type="nucleotide sequence ID" value="NZ_LC377538.1"/>
</dbReference>
<keyword evidence="1" id="KW-0175">Coiled coil</keyword>
<keyword evidence="2" id="KW-1133">Transmembrane helix</keyword>
<keyword evidence="3" id="KW-0614">Plasmid</keyword>
<evidence type="ECO:0000313" key="3">
    <source>
        <dbReference type="EMBL" id="BBD49677.1"/>
    </source>
</evidence>
<dbReference type="AlphaFoldDB" id="A0A6G7QQ94"/>
<evidence type="ECO:0000256" key="1">
    <source>
        <dbReference type="SAM" id="Coils"/>
    </source>
</evidence>
<dbReference type="EMBL" id="LC377538">
    <property type="protein sequence ID" value="BBD49677.1"/>
    <property type="molecule type" value="Genomic_DNA"/>
</dbReference>
<dbReference type="Gene3D" id="1.10.510.10">
    <property type="entry name" value="Transferase(Phosphotransferase) domain 1"/>
    <property type="match status" value="1"/>
</dbReference>
<keyword evidence="2" id="KW-0812">Transmembrane</keyword>